<dbReference type="Proteomes" id="UP000003448">
    <property type="component" value="Unassembled WGS sequence"/>
</dbReference>
<organism evidence="3 4">
    <name type="scientific">Micromonospora lupini str. Lupac 08</name>
    <dbReference type="NCBI Taxonomy" id="1150864"/>
    <lineage>
        <taxon>Bacteria</taxon>
        <taxon>Bacillati</taxon>
        <taxon>Actinomycetota</taxon>
        <taxon>Actinomycetes</taxon>
        <taxon>Micromonosporales</taxon>
        <taxon>Micromonosporaceae</taxon>
        <taxon>Micromonospora</taxon>
    </lineage>
</organism>
<keyword evidence="3" id="KW-0378">Hydrolase</keyword>
<dbReference type="InterPro" id="IPR008928">
    <property type="entry name" value="6-hairpin_glycosidase_sf"/>
</dbReference>
<dbReference type="Pfam" id="PF19291">
    <property type="entry name" value="TREH_N"/>
    <property type="match status" value="1"/>
</dbReference>
<protein>
    <submittedName>
        <fullName evidence="3">Glycoside hydrolase 15-related protein</fullName>
    </submittedName>
</protein>
<proteinExistence type="predicted"/>
<dbReference type="STRING" id="1150864.MILUP08_41313"/>
<gene>
    <name evidence="3" type="ORF">MILUP08_41313</name>
</gene>
<dbReference type="InterPro" id="IPR045582">
    <property type="entry name" value="Trehalase-like_N"/>
</dbReference>
<dbReference type="GO" id="GO:0005975">
    <property type="term" value="P:carbohydrate metabolic process"/>
    <property type="evidence" value="ECO:0007669"/>
    <property type="project" value="InterPro"/>
</dbReference>
<sequence length="610" mass="68567">METTYPAVEEHGLIGDLQTAALISKDGTIDWFCAPRFDSPSVFAALLDRRRGGHFQLSPDGVEYTSKQLYLPGTPILITRFHSADGVGELVDFMPVTGEQATDQHRLIRLVRMVRGSMRFRFDCRPRFNYGRDPYELEVHPEGDVFRSSTLSLTLTPFKNAERLVDTGAIRRDAEGVCVRYELHAGDIGGVVLETACPHAPRALSIEQACELLAETRDHWRRWIGRSTYTGRWREMVERSAMTLKLMTYAPTGALVAAPTAGLPEQIGGPRNWDYRYTWIRDASFSVHALLRLGFTDEAQKYLRWLDARIRDARDGDVPLQIMYRIDGSPDLPEEVLGHLEGYRGSAPVRIGNGAAGQLQLDIYGEALLALDLASRNGLFVSYEAWRKTAALMDWLCDHWNQPEDGIWETRSGRQDFTYGRLMAWVALDRAIRLAKRHGRPGDTARWTSERNAVYEQVMTRGFHPGRGAFVQHYGSDILDASLLAMPGLGFISPTDPMWQSTLHAMDGDLVSDSLVYRYDPKASPDGLAGSEGTFSMCTFWYVQALAQSGRLDDARLTFEKMLTYSTPLGLYSEEISPNGEQIGNFPQAFSHLSLISTADHLNDLLDRER</sequence>
<dbReference type="SUPFAM" id="SSF48208">
    <property type="entry name" value="Six-hairpin glycosidases"/>
    <property type="match status" value="1"/>
</dbReference>
<dbReference type="Pfam" id="PF00723">
    <property type="entry name" value="Glyco_hydro_15"/>
    <property type="match status" value="1"/>
</dbReference>
<dbReference type="EMBL" id="CAIE01000013">
    <property type="protein sequence ID" value="CCH16399.1"/>
    <property type="molecule type" value="Genomic_DNA"/>
</dbReference>
<dbReference type="InterPro" id="IPR012341">
    <property type="entry name" value="6hp_glycosidase-like_sf"/>
</dbReference>
<evidence type="ECO:0000313" key="4">
    <source>
        <dbReference type="Proteomes" id="UP000003448"/>
    </source>
</evidence>
<dbReference type="GO" id="GO:0004553">
    <property type="term" value="F:hydrolase activity, hydrolyzing O-glycosyl compounds"/>
    <property type="evidence" value="ECO:0007669"/>
    <property type="project" value="UniProtKB-ARBA"/>
</dbReference>
<reference evidence="4" key="1">
    <citation type="journal article" date="2012" name="J. Bacteriol.">
        <title>Genome Sequence of Micromonospora lupini Lupac 08, Isolated from Root Nodules of Lupinus angustifolius.</title>
        <authorList>
            <person name="Alonso-Vega P."/>
            <person name="Normand P."/>
            <person name="Bacigalupe R."/>
            <person name="Pujic P."/>
            <person name="Lajus A."/>
            <person name="Vallenet D."/>
            <person name="Carro L."/>
            <person name="Coll P."/>
            <person name="Trujillo M.E."/>
        </authorList>
    </citation>
    <scope>NUCLEOTIDE SEQUENCE [LARGE SCALE GENOMIC DNA]</scope>
    <source>
        <strain evidence="4">Lupac 08</strain>
    </source>
</reference>
<feature type="domain" description="GH15-like" evidence="1">
    <location>
        <begin position="234"/>
        <end position="599"/>
    </location>
</feature>
<evidence type="ECO:0000259" key="1">
    <source>
        <dbReference type="Pfam" id="PF00723"/>
    </source>
</evidence>
<name>I0KXV2_9ACTN</name>
<keyword evidence="4" id="KW-1185">Reference proteome</keyword>
<dbReference type="PANTHER" id="PTHR31616:SF0">
    <property type="entry name" value="GLUCAN 1,4-ALPHA-GLUCOSIDASE"/>
    <property type="match status" value="1"/>
</dbReference>
<accession>I0KXV2</accession>
<dbReference type="Gene3D" id="1.50.10.10">
    <property type="match status" value="1"/>
</dbReference>
<dbReference type="OrthoDB" id="3902805at2"/>
<dbReference type="eggNOG" id="COG3387">
    <property type="taxonomic scope" value="Bacteria"/>
</dbReference>
<dbReference type="RefSeq" id="WP_007456221.1">
    <property type="nucleotide sequence ID" value="NZ_HF570108.1"/>
</dbReference>
<dbReference type="AlphaFoldDB" id="I0KXV2"/>
<dbReference type="PANTHER" id="PTHR31616">
    <property type="entry name" value="TREHALASE"/>
    <property type="match status" value="1"/>
</dbReference>
<comment type="caution">
    <text evidence="3">The sequence shown here is derived from an EMBL/GenBank/DDBJ whole genome shotgun (WGS) entry which is preliminary data.</text>
</comment>
<feature type="domain" description="Trehalase-like N-terminal" evidence="2">
    <location>
        <begin position="6"/>
        <end position="143"/>
    </location>
</feature>
<evidence type="ECO:0000313" key="3">
    <source>
        <dbReference type="EMBL" id="CCH16399.1"/>
    </source>
</evidence>
<dbReference type="InterPro" id="IPR011613">
    <property type="entry name" value="GH15-like"/>
</dbReference>
<evidence type="ECO:0000259" key="2">
    <source>
        <dbReference type="Pfam" id="PF19291"/>
    </source>
</evidence>